<evidence type="ECO:0000256" key="6">
    <source>
        <dbReference type="ARBA" id="ARBA00022723"/>
    </source>
</evidence>
<keyword evidence="6 14" id="KW-0479">Metal-binding</keyword>
<dbReference type="Pfam" id="PF00383">
    <property type="entry name" value="dCMP_cyt_deam_1"/>
    <property type="match status" value="1"/>
</dbReference>
<feature type="domain" description="CMP/dCMP-type deaminase" evidence="16">
    <location>
        <begin position="21"/>
        <end position="158"/>
    </location>
</feature>
<evidence type="ECO:0000256" key="5">
    <source>
        <dbReference type="ARBA" id="ARBA00018266"/>
    </source>
</evidence>
<dbReference type="OrthoDB" id="9795347at2"/>
<evidence type="ECO:0000313" key="17">
    <source>
        <dbReference type="EMBL" id="OEK07901.1"/>
    </source>
</evidence>
<feature type="binding site" evidence="14">
    <location>
        <position position="115"/>
    </location>
    <ligand>
        <name>Zn(2+)</name>
        <dbReference type="ChEBI" id="CHEBI:29105"/>
        <note>catalytic</note>
    </ligand>
</feature>
<accession>A0A1E5T954</accession>
<dbReference type="STRING" id="1849968.A8C32_15605"/>
<comment type="function">
    <text evidence="2 15">This enzyme scavenges exogenous and endogenous cytidine and 2'-deoxycytidine for UMP synthesis.</text>
</comment>
<evidence type="ECO:0000256" key="10">
    <source>
        <dbReference type="ARBA" id="ARBA00049252"/>
    </source>
</evidence>
<name>A0A1E5T954_9FLAO</name>
<dbReference type="GO" id="GO:0005829">
    <property type="term" value="C:cytosol"/>
    <property type="evidence" value="ECO:0007669"/>
    <property type="project" value="TreeGrafter"/>
</dbReference>
<dbReference type="PANTHER" id="PTHR11644">
    <property type="entry name" value="CYTIDINE DEAMINASE"/>
    <property type="match status" value="1"/>
</dbReference>
<dbReference type="InterPro" id="IPR050202">
    <property type="entry name" value="Cyt/Deoxycyt_deaminase"/>
</dbReference>
<comment type="similarity">
    <text evidence="3 15">Belongs to the cytidine and deoxycytidylate deaminase family.</text>
</comment>
<dbReference type="PROSITE" id="PS51747">
    <property type="entry name" value="CYT_DCMP_DEAMINASES_2"/>
    <property type="match status" value="1"/>
</dbReference>
<dbReference type="InterPro" id="IPR002125">
    <property type="entry name" value="CMP_dCMP_dom"/>
</dbReference>
<dbReference type="SUPFAM" id="SSF53927">
    <property type="entry name" value="Cytidine deaminase-like"/>
    <property type="match status" value="1"/>
</dbReference>
<comment type="catalytic activity">
    <reaction evidence="11 15">
        <text>cytidine + H2O + H(+) = uridine + NH4(+)</text>
        <dbReference type="Rhea" id="RHEA:16069"/>
        <dbReference type="ChEBI" id="CHEBI:15377"/>
        <dbReference type="ChEBI" id="CHEBI:15378"/>
        <dbReference type="ChEBI" id="CHEBI:16704"/>
        <dbReference type="ChEBI" id="CHEBI:17562"/>
        <dbReference type="ChEBI" id="CHEBI:28938"/>
        <dbReference type="EC" id="3.5.4.5"/>
    </reaction>
</comment>
<evidence type="ECO:0000259" key="16">
    <source>
        <dbReference type="PROSITE" id="PS51747"/>
    </source>
</evidence>
<dbReference type="PROSITE" id="PS00903">
    <property type="entry name" value="CYT_DCMP_DEAMINASES_1"/>
    <property type="match status" value="1"/>
</dbReference>
<dbReference type="InterPro" id="IPR016192">
    <property type="entry name" value="APOBEC/CMP_deaminase_Zn-bd"/>
</dbReference>
<keyword evidence="18" id="KW-1185">Reference proteome</keyword>
<feature type="active site" description="Proton donor" evidence="12">
    <location>
        <position position="75"/>
    </location>
</feature>
<dbReference type="GO" id="GO:0042802">
    <property type="term" value="F:identical protein binding"/>
    <property type="evidence" value="ECO:0007669"/>
    <property type="project" value="UniProtKB-ARBA"/>
</dbReference>
<dbReference type="RefSeq" id="WP_069830359.1">
    <property type="nucleotide sequence ID" value="NZ_MDJD01000043.1"/>
</dbReference>
<evidence type="ECO:0000256" key="8">
    <source>
        <dbReference type="ARBA" id="ARBA00022833"/>
    </source>
</evidence>
<protein>
    <recommendedName>
        <fullName evidence="5 15">Cytidine deaminase</fullName>
        <ecNumber evidence="4 15">3.5.4.5</ecNumber>
    </recommendedName>
    <alternativeName>
        <fullName evidence="9 15">Cytidine aminohydrolase</fullName>
    </alternativeName>
</protein>
<dbReference type="GO" id="GO:0055086">
    <property type="term" value="P:nucleobase-containing small molecule metabolic process"/>
    <property type="evidence" value="ECO:0007669"/>
    <property type="project" value="UniProtKB-ARBA"/>
</dbReference>
<evidence type="ECO:0000256" key="4">
    <source>
        <dbReference type="ARBA" id="ARBA00012783"/>
    </source>
</evidence>
<comment type="caution">
    <text evidence="17">The sequence shown here is derived from an EMBL/GenBank/DDBJ whole genome shotgun (WGS) entry which is preliminary data.</text>
</comment>
<dbReference type="InterPro" id="IPR006262">
    <property type="entry name" value="Cyt_deam_tetra"/>
</dbReference>
<organism evidence="17 18">
    <name type="scientific">Flavivirga aquatica</name>
    <dbReference type="NCBI Taxonomy" id="1849968"/>
    <lineage>
        <taxon>Bacteria</taxon>
        <taxon>Pseudomonadati</taxon>
        <taxon>Bacteroidota</taxon>
        <taxon>Flavobacteriia</taxon>
        <taxon>Flavobacteriales</taxon>
        <taxon>Flavobacteriaceae</taxon>
        <taxon>Flavivirga</taxon>
    </lineage>
</organism>
<keyword evidence="7 15" id="KW-0378">Hydrolase</keyword>
<dbReference type="InterPro" id="IPR016193">
    <property type="entry name" value="Cytidine_deaminase-like"/>
</dbReference>
<comment type="catalytic activity">
    <reaction evidence="10 15">
        <text>2'-deoxycytidine + H2O + H(+) = 2'-deoxyuridine + NH4(+)</text>
        <dbReference type="Rhea" id="RHEA:13433"/>
        <dbReference type="ChEBI" id="CHEBI:15377"/>
        <dbReference type="ChEBI" id="CHEBI:15378"/>
        <dbReference type="ChEBI" id="CHEBI:15698"/>
        <dbReference type="ChEBI" id="CHEBI:16450"/>
        <dbReference type="ChEBI" id="CHEBI:28938"/>
        <dbReference type="EC" id="3.5.4.5"/>
    </reaction>
</comment>
<gene>
    <name evidence="17" type="ORF">A8C32_15605</name>
</gene>
<dbReference type="EC" id="3.5.4.5" evidence="4 15"/>
<evidence type="ECO:0000256" key="11">
    <source>
        <dbReference type="ARBA" id="ARBA00049558"/>
    </source>
</evidence>
<evidence type="ECO:0000256" key="1">
    <source>
        <dbReference type="ARBA" id="ARBA00001947"/>
    </source>
</evidence>
<evidence type="ECO:0000256" key="13">
    <source>
        <dbReference type="PIRSR" id="PIRSR606262-2"/>
    </source>
</evidence>
<dbReference type="NCBIfam" id="TIGR01354">
    <property type="entry name" value="cyt_deam_tetra"/>
    <property type="match status" value="1"/>
</dbReference>
<evidence type="ECO:0000256" key="3">
    <source>
        <dbReference type="ARBA" id="ARBA00006576"/>
    </source>
</evidence>
<dbReference type="Gene3D" id="3.40.140.10">
    <property type="entry name" value="Cytidine Deaminase, domain 2"/>
    <property type="match status" value="1"/>
</dbReference>
<proteinExistence type="inferred from homology"/>
<dbReference type="AlphaFoldDB" id="A0A1E5T954"/>
<dbReference type="GO" id="GO:0008270">
    <property type="term" value="F:zinc ion binding"/>
    <property type="evidence" value="ECO:0007669"/>
    <property type="project" value="UniProtKB-UniRule"/>
</dbReference>
<dbReference type="GO" id="GO:0072527">
    <property type="term" value="P:pyrimidine-containing compound metabolic process"/>
    <property type="evidence" value="ECO:0007669"/>
    <property type="project" value="UniProtKB-ARBA"/>
</dbReference>
<feature type="binding site" evidence="14">
    <location>
        <position position="73"/>
    </location>
    <ligand>
        <name>Zn(2+)</name>
        <dbReference type="ChEBI" id="CHEBI:29105"/>
        <note>catalytic</note>
    </ligand>
</feature>
<evidence type="ECO:0000313" key="18">
    <source>
        <dbReference type="Proteomes" id="UP000095713"/>
    </source>
</evidence>
<reference evidence="17 18" key="1">
    <citation type="submission" date="2016-05" db="EMBL/GenBank/DDBJ databases">
        <title>Draft Genome Sequence of Algibacter sp. Strain SK-16 Isolated from the Surface Water of Aburatsubo Inlet.</title>
        <authorList>
            <person name="Wong S.-K."/>
            <person name="Yoshizawa S."/>
            <person name="Nakajima Y."/>
            <person name="Ogura Y."/>
            <person name="Tetsuya H."/>
            <person name="Hamasaki K."/>
        </authorList>
    </citation>
    <scope>NUCLEOTIDE SEQUENCE [LARGE SCALE GENOMIC DNA]</scope>
    <source>
        <strain evidence="17 18">SK-16</strain>
    </source>
</reference>
<evidence type="ECO:0000256" key="2">
    <source>
        <dbReference type="ARBA" id="ARBA00003949"/>
    </source>
</evidence>
<evidence type="ECO:0000256" key="9">
    <source>
        <dbReference type="ARBA" id="ARBA00032005"/>
    </source>
</evidence>
<dbReference type="NCBIfam" id="NF004064">
    <property type="entry name" value="PRK05578.1"/>
    <property type="match status" value="1"/>
</dbReference>
<evidence type="ECO:0000256" key="7">
    <source>
        <dbReference type="ARBA" id="ARBA00022801"/>
    </source>
</evidence>
<dbReference type="GO" id="GO:0004126">
    <property type="term" value="F:cytidine deaminase activity"/>
    <property type="evidence" value="ECO:0007669"/>
    <property type="project" value="UniProtKB-UniRule"/>
</dbReference>
<evidence type="ECO:0000256" key="14">
    <source>
        <dbReference type="PIRSR" id="PIRSR606262-3"/>
    </source>
</evidence>
<feature type="binding site" evidence="13">
    <location>
        <begin position="62"/>
        <end position="68"/>
    </location>
    <ligand>
        <name>substrate</name>
    </ligand>
</feature>
<dbReference type="CDD" id="cd01283">
    <property type="entry name" value="cytidine_deaminase"/>
    <property type="match status" value="1"/>
</dbReference>
<comment type="cofactor">
    <cofactor evidence="1 14 15">
        <name>Zn(2+)</name>
        <dbReference type="ChEBI" id="CHEBI:29105"/>
    </cofactor>
</comment>
<sequence>MKEIKIESTLYVFENLEELPSEVFSLMKKAIEIRDKAYAPYSNFNVGAAMLLDNGVVITGNNQENASYPSGLCAERTAIYYAGSQYPNAKIIQMAISAGSKNKETIKPIPPCGACRQAIVEYEIKQNAPIEIYFMGKVGNVIKSDSLANLLPLGFDKSVL</sequence>
<dbReference type="PANTHER" id="PTHR11644:SF2">
    <property type="entry name" value="CYTIDINE DEAMINASE"/>
    <property type="match status" value="1"/>
</dbReference>
<evidence type="ECO:0000256" key="15">
    <source>
        <dbReference type="RuleBase" id="RU364006"/>
    </source>
</evidence>
<keyword evidence="8 14" id="KW-0862">Zinc</keyword>
<dbReference type="Proteomes" id="UP000095713">
    <property type="component" value="Unassembled WGS sequence"/>
</dbReference>
<evidence type="ECO:0000256" key="12">
    <source>
        <dbReference type="PIRSR" id="PIRSR606262-1"/>
    </source>
</evidence>
<feature type="binding site" evidence="14">
    <location>
        <position position="112"/>
    </location>
    <ligand>
        <name>Zn(2+)</name>
        <dbReference type="ChEBI" id="CHEBI:29105"/>
        <note>catalytic</note>
    </ligand>
</feature>
<dbReference type="EMBL" id="MDJD01000043">
    <property type="protein sequence ID" value="OEK07901.1"/>
    <property type="molecule type" value="Genomic_DNA"/>
</dbReference>